<name>A0A2H5PWT6_CITUN</name>
<evidence type="ECO:0000256" key="4">
    <source>
        <dbReference type="ARBA" id="ARBA00022692"/>
    </source>
</evidence>
<dbReference type="GO" id="GO:0005789">
    <property type="term" value="C:endoplasmic reticulum membrane"/>
    <property type="evidence" value="ECO:0007669"/>
    <property type="project" value="TreeGrafter"/>
</dbReference>
<dbReference type="GO" id="GO:0030148">
    <property type="term" value="P:sphingolipid biosynthetic process"/>
    <property type="evidence" value="ECO:0007669"/>
    <property type="project" value="TreeGrafter"/>
</dbReference>
<dbReference type="GO" id="GO:0034626">
    <property type="term" value="P:fatty acid elongation, polyunsaturated fatty acid"/>
    <property type="evidence" value="ECO:0007669"/>
    <property type="project" value="TreeGrafter"/>
</dbReference>
<dbReference type="Proteomes" id="UP000236630">
    <property type="component" value="Unassembled WGS sequence"/>
</dbReference>
<evidence type="ECO:0000256" key="9">
    <source>
        <dbReference type="ARBA" id="ARBA00023160"/>
    </source>
</evidence>
<feature type="transmembrane region" description="Helical" evidence="10">
    <location>
        <begin position="164"/>
        <end position="181"/>
    </location>
</feature>
<evidence type="ECO:0000256" key="7">
    <source>
        <dbReference type="ARBA" id="ARBA00023098"/>
    </source>
</evidence>
<comment type="subcellular location">
    <subcellularLocation>
        <location evidence="1">Membrane</location>
        <topology evidence="1">Multi-pass membrane protein</topology>
    </subcellularLocation>
</comment>
<keyword evidence="8 10" id="KW-0472">Membrane</keyword>
<evidence type="ECO:0000256" key="5">
    <source>
        <dbReference type="ARBA" id="ARBA00022832"/>
    </source>
</evidence>
<dbReference type="GO" id="GO:0009922">
    <property type="term" value="F:fatty acid elongase activity"/>
    <property type="evidence" value="ECO:0007669"/>
    <property type="project" value="InterPro"/>
</dbReference>
<feature type="transmembrane region" description="Helical" evidence="10">
    <location>
        <begin position="83"/>
        <end position="107"/>
    </location>
</feature>
<feature type="transmembrane region" description="Helical" evidence="10">
    <location>
        <begin position="129"/>
        <end position="152"/>
    </location>
</feature>
<proteinExistence type="predicted"/>
<dbReference type="STRING" id="55188.A0A2H5PWT6"/>
<dbReference type="GO" id="GO:0034625">
    <property type="term" value="P:fatty acid elongation, monounsaturated fatty acid"/>
    <property type="evidence" value="ECO:0007669"/>
    <property type="project" value="TreeGrafter"/>
</dbReference>
<dbReference type="PROSITE" id="PS01188">
    <property type="entry name" value="ELO"/>
    <property type="match status" value="1"/>
</dbReference>
<keyword evidence="2" id="KW-0444">Lipid biosynthesis</keyword>
<keyword evidence="3" id="KW-0808">Transferase</keyword>
<dbReference type="PANTHER" id="PTHR11157:SF132">
    <property type="entry name" value="ELONGATION OF FATTY ACIDS PROTEIN 3-LIKE"/>
    <property type="match status" value="1"/>
</dbReference>
<organism evidence="11 12">
    <name type="scientific">Citrus unshiu</name>
    <name type="common">Satsuma mandarin</name>
    <name type="synonym">Citrus nobilis var. unshiu</name>
    <dbReference type="NCBI Taxonomy" id="55188"/>
    <lineage>
        <taxon>Eukaryota</taxon>
        <taxon>Viridiplantae</taxon>
        <taxon>Streptophyta</taxon>
        <taxon>Embryophyta</taxon>
        <taxon>Tracheophyta</taxon>
        <taxon>Spermatophyta</taxon>
        <taxon>Magnoliopsida</taxon>
        <taxon>eudicotyledons</taxon>
        <taxon>Gunneridae</taxon>
        <taxon>Pentapetalae</taxon>
        <taxon>rosids</taxon>
        <taxon>malvids</taxon>
        <taxon>Sapindales</taxon>
        <taxon>Rutaceae</taxon>
        <taxon>Aurantioideae</taxon>
        <taxon>Citrus</taxon>
    </lineage>
</organism>
<dbReference type="GO" id="GO:0019367">
    <property type="term" value="P:fatty acid elongation, saturated fatty acid"/>
    <property type="evidence" value="ECO:0007669"/>
    <property type="project" value="TreeGrafter"/>
</dbReference>
<dbReference type="InterPro" id="IPR030457">
    <property type="entry name" value="ELO_CS"/>
</dbReference>
<keyword evidence="7" id="KW-0443">Lipid metabolism</keyword>
<comment type="caution">
    <text evidence="11">The sequence shown here is derived from an EMBL/GenBank/DDBJ whole genome shotgun (WGS) entry which is preliminary data.</text>
</comment>
<dbReference type="Pfam" id="PF01151">
    <property type="entry name" value="ELO"/>
    <property type="match status" value="1"/>
</dbReference>
<protein>
    <submittedName>
        <fullName evidence="11">Uncharacterized protein</fullName>
    </submittedName>
</protein>
<evidence type="ECO:0000256" key="8">
    <source>
        <dbReference type="ARBA" id="ARBA00023136"/>
    </source>
</evidence>
<accession>A0A2H5PWT6</accession>
<sequence>MAAVAAAAAAVSLNTTTTAALLNIKPLYWLVNHPKILNFAWTQGETLGSSPQFLTLTVLSYLSLTFLLYQVPISLEYHLRQRIAIFHNLFLIAASSIMALGSSLSILSRSPTIQYIICFPRNTKPNGPLFFWGYMFYLSKIYEYGDTLLILVSNPIKRLSFLHVYHHTIVVIMCYLGVHYAQSSLPLVVLTNCLVHVFMYFYYLLCALGFKPKWKRLVTDCQILQFLSSFVIFSLIFGYHFTTSGCAGIMACCFSATFIITLLYLFFDFHSKNYSAKAGTKDQIKKA</sequence>
<feature type="transmembrane region" description="Helical" evidence="10">
    <location>
        <begin position="187"/>
        <end position="210"/>
    </location>
</feature>
<evidence type="ECO:0000256" key="2">
    <source>
        <dbReference type="ARBA" id="ARBA00022516"/>
    </source>
</evidence>
<feature type="transmembrane region" description="Helical" evidence="10">
    <location>
        <begin position="222"/>
        <end position="241"/>
    </location>
</feature>
<dbReference type="GO" id="GO:0042761">
    <property type="term" value="P:very long-chain fatty acid biosynthetic process"/>
    <property type="evidence" value="ECO:0007669"/>
    <property type="project" value="TreeGrafter"/>
</dbReference>
<keyword evidence="9" id="KW-0275">Fatty acid biosynthesis</keyword>
<evidence type="ECO:0000256" key="6">
    <source>
        <dbReference type="ARBA" id="ARBA00022989"/>
    </source>
</evidence>
<dbReference type="PANTHER" id="PTHR11157">
    <property type="entry name" value="FATTY ACID ACYL TRANSFERASE-RELATED"/>
    <property type="match status" value="1"/>
</dbReference>
<keyword evidence="6 10" id="KW-1133">Transmembrane helix</keyword>
<keyword evidence="5" id="KW-0276">Fatty acid metabolism</keyword>
<reference evidence="11 12" key="1">
    <citation type="journal article" date="2017" name="Front. Genet.">
        <title>Draft sequencing of the heterozygous diploid genome of Satsuma (Citrus unshiu Marc.) using a hybrid assembly approach.</title>
        <authorList>
            <person name="Shimizu T."/>
            <person name="Tanizawa Y."/>
            <person name="Mochizuki T."/>
            <person name="Nagasaki H."/>
            <person name="Yoshioka T."/>
            <person name="Toyoda A."/>
            <person name="Fujiyama A."/>
            <person name="Kaminuma E."/>
            <person name="Nakamura Y."/>
        </authorList>
    </citation>
    <scope>NUCLEOTIDE SEQUENCE [LARGE SCALE GENOMIC DNA]</scope>
    <source>
        <strain evidence="12">cv. Miyagawa wase</strain>
    </source>
</reference>
<dbReference type="EMBL" id="BDQV01000147">
    <property type="protein sequence ID" value="GAY56840.1"/>
    <property type="molecule type" value="Genomic_DNA"/>
</dbReference>
<dbReference type="AlphaFoldDB" id="A0A2H5PWT6"/>
<feature type="transmembrane region" description="Helical" evidence="10">
    <location>
        <begin position="53"/>
        <end position="71"/>
    </location>
</feature>
<evidence type="ECO:0000313" key="11">
    <source>
        <dbReference type="EMBL" id="GAY56840.1"/>
    </source>
</evidence>
<keyword evidence="12" id="KW-1185">Reference proteome</keyword>
<feature type="transmembrane region" description="Helical" evidence="10">
    <location>
        <begin position="247"/>
        <end position="267"/>
    </location>
</feature>
<evidence type="ECO:0000256" key="10">
    <source>
        <dbReference type="SAM" id="Phobius"/>
    </source>
</evidence>
<gene>
    <name evidence="11" type="ORF">CUMW_174980</name>
</gene>
<dbReference type="InterPro" id="IPR002076">
    <property type="entry name" value="ELO_fam"/>
</dbReference>
<evidence type="ECO:0000313" key="12">
    <source>
        <dbReference type="Proteomes" id="UP000236630"/>
    </source>
</evidence>
<evidence type="ECO:0000256" key="1">
    <source>
        <dbReference type="ARBA" id="ARBA00004141"/>
    </source>
</evidence>
<keyword evidence="4 10" id="KW-0812">Transmembrane</keyword>
<evidence type="ECO:0000256" key="3">
    <source>
        <dbReference type="ARBA" id="ARBA00022679"/>
    </source>
</evidence>